<dbReference type="EMBL" id="BOMH01000096">
    <property type="protein sequence ID" value="GID71067.1"/>
    <property type="molecule type" value="Genomic_DNA"/>
</dbReference>
<feature type="transmembrane region" description="Helical" evidence="1">
    <location>
        <begin position="20"/>
        <end position="38"/>
    </location>
</feature>
<dbReference type="InterPro" id="IPR012495">
    <property type="entry name" value="TadE-like_dom"/>
</dbReference>
<keyword evidence="1" id="KW-1133">Transmembrane helix</keyword>
<dbReference type="RefSeq" id="WP_203755739.1">
    <property type="nucleotide sequence ID" value="NZ_BAAAUC010000090.1"/>
</dbReference>
<dbReference type="Pfam" id="PF07811">
    <property type="entry name" value="TadE"/>
    <property type="match status" value="1"/>
</dbReference>
<protein>
    <submittedName>
        <fullName evidence="3">Membrane protein</fullName>
    </submittedName>
</protein>
<keyword evidence="1" id="KW-0472">Membrane</keyword>
<accession>A0A919ITM1</accession>
<evidence type="ECO:0000313" key="4">
    <source>
        <dbReference type="Proteomes" id="UP000619479"/>
    </source>
</evidence>
<evidence type="ECO:0000313" key="3">
    <source>
        <dbReference type="EMBL" id="GID71067.1"/>
    </source>
</evidence>
<organism evidence="3 4">
    <name type="scientific">Actinoplanes cyaneus</name>
    <dbReference type="NCBI Taxonomy" id="52696"/>
    <lineage>
        <taxon>Bacteria</taxon>
        <taxon>Bacillati</taxon>
        <taxon>Actinomycetota</taxon>
        <taxon>Actinomycetes</taxon>
        <taxon>Micromonosporales</taxon>
        <taxon>Micromonosporaceae</taxon>
        <taxon>Actinoplanes</taxon>
    </lineage>
</organism>
<reference evidence="3" key="1">
    <citation type="submission" date="2021-01" db="EMBL/GenBank/DDBJ databases">
        <title>Whole genome shotgun sequence of Actinoplanes cyaneus NBRC 14990.</title>
        <authorList>
            <person name="Komaki H."/>
            <person name="Tamura T."/>
        </authorList>
    </citation>
    <scope>NUCLEOTIDE SEQUENCE</scope>
    <source>
        <strain evidence="3">NBRC 14990</strain>
    </source>
</reference>
<keyword evidence="1" id="KW-0812">Transmembrane</keyword>
<dbReference type="AlphaFoldDB" id="A0A919ITM1"/>
<gene>
    <name evidence="3" type="ORF">Acy02nite_89480</name>
</gene>
<evidence type="ECO:0000256" key="1">
    <source>
        <dbReference type="SAM" id="Phobius"/>
    </source>
</evidence>
<dbReference type="Proteomes" id="UP000619479">
    <property type="component" value="Unassembled WGS sequence"/>
</dbReference>
<name>A0A919ITM1_9ACTN</name>
<proteinExistence type="predicted"/>
<evidence type="ECO:0000259" key="2">
    <source>
        <dbReference type="Pfam" id="PF07811"/>
    </source>
</evidence>
<sequence>MTRRPRLPRDDGSAALETAIVAPALILLLVLAVIGMRVEVAGGSIEQAAHDAARAASLERTSGQANAAALATARSSLRRQGLNCSPVVAVDTSGFAVPAGQVGTVRVTISCTVRFSDVTAPGMPGSRKITTSFVSVIDAYRART</sequence>
<comment type="caution">
    <text evidence="3">The sequence shown here is derived from an EMBL/GenBank/DDBJ whole genome shotgun (WGS) entry which is preliminary data.</text>
</comment>
<feature type="domain" description="TadE-like" evidence="2">
    <location>
        <begin position="12"/>
        <end position="54"/>
    </location>
</feature>
<keyword evidence="4" id="KW-1185">Reference proteome</keyword>